<evidence type="ECO:0000259" key="1">
    <source>
        <dbReference type="Pfam" id="PF07007"/>
    </source>
</evidence>
<dbReference type="Gene3D" id="1.20.1270.180">
    <property type="match status" value="1"/>
</dbReference>
<dbReference type="EMBL" id="VVIW01000019">
    <property type="protein sequence ID" value="NHZ43401.1"/>
    <property type="molecule type" value="Genomic_DNA"/>
</dbReference>
<dbReference type="Proteomes" id="UP000819052">
    <property type="component" value="Unassembled WGS sequence"/>
</dbReference>
<organism evidence="2 3">
    <name type="scientific">Massilia aquatica</name>
    <dbReference type="NCBI Taxonomy" id="2609000"/>
    <lineage>
        <taxon>Bacteria</taxon>
        <taxon>Pseudomonadati</taxon>
        <taxon>Pseudomonadota</taxon>
        <taxon>Betaproteobacteria</taxon>
        <taxon>Burkholderiales</taxon>
        <taxon>Oxalobacteraceae</taxon>
        <taxon>Telluria group</taxon>
        <taxon>Massilia</taxon>
    </lineage>
</organism>
<evidence type="ECO:0000313" key="2">
    <source>
        <dbReference type="EMBL" id="NHZ43401.1"/>
    </source>
</evidence>
<accession>A0ABX0MMH8</accession>
<protein>
    <submittedName>
        <fullName evidence="2">DUF1311 domain-containing protein</fullName>
    </submittedName>
</protein>
<gene>
    <name evidence="2" type="ORF">F1609_24985</name>
</gene>
<comment type="caution">
    <text evidence="2">The sequence shown here is derived from an EMBL/GenBank/DDBJ whole genome shotgun (WGS) entry which is preliminary data.</text>
</comment>
<dbReference type="InterPro" id="IPR009739">
    <property type="entry name" value="LprI-like_N"/>
</dbReference>
<keyword evidence="3" id="KW-1185">Reference proteome</keyword>
<proteinExistence type="predicted"/>
<feature type="domain" description="Lysozyme inhibitor LprI-like N-terminal" evidence="1">
    <location>
        <begin position="82"/>
        <end position="170"/>
    </location>
</feature>
<name>A0ABX0MMH8_9BURK</name>
<evidence type="ECO:0000313" key="3">
    <source>
        <dbReference type="Proteomes" id="UP000819052"/>
    </source>
</evidence>
<sequence length="184" mass="20270">MLAFLSWQVLFLLCAGMSRAITSVRNRTKRNQQNMRTVSALVFMACFTAALVAIEATAAQPPAVATHAVAAQKCGEFSHTGGRQCFRKLLAESTVSLKKAEADALAKIAQWFENDRYKNVARTRMRAAGASFARYRAARCAYLAALHGDTRDISRLACLADMNAERVLELTRNTHDLPSDSELE</sequence>
<reference evidence="2 3" key="1">
    <citation type="submission" date="2019-09" db="EMBL/GenBank/DDBJ databases">
        <title>Taxonomy of Antarctic Massilia spp.: description of Massilia rubra sp. nov., Massilia aquatica sp. nov., Massilia mucilaginosa sp. nov., Massilia frigida sp. nov. isolated from streams, lakes and regoliths.</title>
        <authorList>
            <person name="Holochova P."/>
            <person name="Sedlacek I."/>
            <person name="Kralova S."/>
            <person name="Maslanova I."/>
            <person name="Busse H.-J."/>
            <person name="Stankova E."/>
            <person name="Vrbovska V."/>
            <person name="Kovarovic V."/>
            <person name="Bartak M."/>
            <person name="Svec P."/>
            <person name="Pantucek R."/>
        </authorList>
    </citation>
    <scope>NUCLEOTIDE SEQUENCE [LARGE SCALE GENOMIC DNA]</scope>
    <source>
        <strain evidence="2 3">CCM 8693</strain>
    </source>
</reference>
<dbReference type="Pfam" id="PF07007">
    <property type="entry name" value="LprI"/>
    <property type="match status" value="1"/>
</dbReference>